<gene>
    <name evidence="1" type="ORF">NDU88_004692</name>
</gene>
<organism evidence="1 2">
    <name type="scientific">Pleurodeles waltl</name>
    <name type="common">Iberian ribbed newt</name>
    <dbReference type="NCBI Taxonomy" id="8319"/>
    <lineage>
        <taxon>Eukaryota</taxon>
        <taxon>Metazoa</taxon>
        <taxon>Chordata</taxon>
        <taxon>Craniata</taxon>
        <taxon>Vertebrata</taxon>
        <taxon>Euteleostomi</taxon>
        <taxon>Amphibia</taxon>
        <taxon>Batrachia</taxon>
        <taxon>Caudata</taxon>
        <taxon>Salamandroidea</taxon>
        <taxon>Salamandridae</taxon>
        <taxon>Pleurodelinae</taxon>
        <taxon>Pleurodeles</taxon>
    </lineage>
</organism>
<reference evidence="1" key="1">
    <citation type="journal article" date="2022" name="bioRxiv">
        <title>Sequencing and chromosome-scale assembly of the giantPleurodeles waltlgenome.</title>
        <authorList>
            <person name="Brown T."/>
            <person name="Elewa A."/>
            <person name="Iarovenko S."/>
            <person name="Subramanian E."/>
            <person name="Araus A.J."/>
            <person name="Petzold A."/>
            <person name="Susuki M."/>
            <person name="Suzuki K.-i.T."/>
            <person name="Hayashi T."/>
            <person name="Toyoda A."/>
            <person name="Oliveira C."/>
            <person name="Osipova E."/>
            <person name="Leigh N.D."/>
            <person name="Simon A."/>
            <person name="Yun M.H."/>
        </authorList>
    </citation>
    <scope>NUCLEOTIDE SEQUENCE</scope>
    <source>
        <strain evidence="1">20211129_DDA</strain>
        <tissue evidence="1">Liver</tissue>
    </source>
</reference>
<proteinExistence type="predicted"/>
<protein>
    <submittedName>
        <fullName evidence="1">Uncharacterized protein</fullName>
    </submittedName>
</protein>
<dbReference type="Proteomes" id="UP001066276">
    <property type="component" value="Chromosome 7"/>
</dbReference>
<keyword evidence="2" id="KW-1185">Reference proteome</keyword>
<evidence type="ECO:0000313" key="1">
    <source>
        <dbReference type="EMBL" id="KAJ1126284.1"/>
    </source>
</evidence>
<comment type="caution">
    <text evidence="1">The sequence shown here is derived from an EMBL/GenBank/DDBJ whole genome shotgun (WGS) entry which is preliminary data.</text>
</comment>
<evidence type="ECO:0000313" key="2">
    <source>
        <dbReference type="Proteomes" id="UP001066276"/>
    </source>
</evidence>
<dbReference type="AlphaFoldDB" id="A0AAV7PET3"/>
<accession>A0AAV7PET3</accession>
<name>A0AAV7PET3_PLEWA</name>
<dbReference type="EMBL" id="JANPWB010000011">
    <property type="protein sequence ID" value="KAJ1126284.1"/>
    <property type="molecule type" value="Genomic_DNA"/>
</dbReference>
<sequence>MSAPPLFRRSSPAVRRLRLLELPARSVLPPSRALAGASLTWVAVLCGVSSSASAPSPPGLPLCRSPSLLFRRASAGGRRPPPCHRVLSSGPRPVTCRGLGRCSPPGPVPRILAICCASGGRADSVPYAQGQALSLRSTCYGHSSRASHRPFDQARVVVTRSARSPRGGWGGASVPLALYVRASSVQAFEPCRPASPSTRAPGSLGRPQVRQSFWLPVTSSQAALPRATPLSLAADQHFPGADFTLAGLHSCG</sequence>